<evidence type="ECO:0000256" key="8">
    <source>
        <dbReference type="ARBA" id="ARBA00022898"/>
    </source>
</evidence>
<evidence type="ECO:0000256" key="6">
    <source>
        <dbReference type="ARBA" id="ARBA00022605"/>
    </source>
</evidence>
<evidence type="ECO:0000256" key="4">
    <source>
        <dbReference type="ARBA" id="ARBA00010869"/>
    </source>
</evidence>
<sequence>MRDTAGVEREGLPPDRRLRQEILFARERVYRFGEPTPLEHLSLPGVEVWVKREDLSPIKAYKWRGACNRMAVLTTEEKAVGVVTASAGNHAQGVALAARALGIETRIYMPRSTPRVKQSAVRHHGADRVEIILTGDSYDEAVAAALDDAAASGATYIHAYDDVLVMAGQGTLADEVVLSGHGPFDVAYLQIGGGGMAAGVSEWLKTYWPDIEIVGVEGVGQASMKAALEAGTPVALDQVDIFCDGTAVRKAGSHPFEILRTTLSRIETVTNAEVSRAIRTLWEGLRCVSEPSGALGLAAVMKNREQLAGKRVLVVVSGANIDFLQIGLIAQSEGSSQSASRTLRVRIPERPGTMLELLDTCFEGVNIADFQYGKLHESEAWPAFTITAEDPAVLDALPEKLQSRGFEWEDLTGAIDIAFRAIPLRGDLLECAAFLRLDFYERPGALHDFLDKLVRGRANLCYFNYRQSGERIGRALIGLDFADEAKRREFLESVPEHGDGYRSCKEVDQATSERLVGR</sequence>
<dbReference type="EMBL" id="JAPDDT010000001">
    <property type="protein sequence ID" value="MCW1921567.1"/>
    <property type="molecule type" value="Genomic_DNA"/>
</dbReference>
<evidence type="ECO:0000256" key="3">
    <source>
        <dbReference type="ARBA" id="ARBA00004810"/>
    </source>
</evidence>
<keyword evidence="7" id="KW-0412">Isoleucine biosynthesis</keyword>
<evidence type="ECO:0000256" key="10">
    <source>
        <dbReference type="ARBA" id="ARBA00023304"/>
    </source>
</evidence>
<reference evidence="12 13" key="1">
    <citation type="submission" date="2022-10" db="EMBL/GenBank/DDBJ databases">
        <title>Luteolibacter arcticus strain CCTCC AB 2014275, whole genome shotgun sequencing project.</title>
        <authorList>
            <person name="Zhao G."/>
            <person name="Shen L."/>
        </authorList>
    </citation>
    <scope>NUCLEOTIDE SEQUENCE [LARGE SCALE GENOMIC DNA]</scope>
    <source>
        <strain evidence="12 13">CCTCC AB 2014275</strain>
    </source>
</reference>
<keyword evidence="8" id="KW-0663">Pyridoxal phosphate</keyword>
<gene>
    <name evidence="12" type="ORF">OKA05_03315</name>
</gene>
<dbReference type="PROSITE" id="PS51672">
    <property type="entry name" value="ACT_LIKE"/>
    <property type="match status" value="2"/>
</dbReference>
<dbReference type="PANTHER" id="PTHR48078">
    <property type="entry name" value="THREONINE DEHYDRATASE, MITOCHONDRIAL-RELATED"/>
    <property type="match status" value="1"/>
</dbReference>
<name>A0ABT3GD57_9BACT</name>
<dbReference type="Proteomes" id="UP001320876">
    <property type="component" value="Unassembled WGS sequence"/>
</dbReference>
<evidence type="ECO:0000256" key="2">
    <source>
        <dbReference type="ARBA" id="ARBA00001933"/>
    </source>
</evidence>
<keyword evidence="9" id="KW-0456">Lyase</keyword>
<evidence type="ECO:0000256" key="7">
    <source>
        <dbReference type="ARBA" id="ARBA00022624"/>
    </source>
</evidence>
<keyword evidence="10" id="KW-0100">Branched-chain amino acid biosynthesis</keyword>
<proteinExistence type="inferred from homology"/>
<comment type="pathway">
    <text evidence="3">Amino-acid biosynthesis; L-isoleucine biosynthesis; 2-oxobutanoate from L-threonine: step 1/1.</text>
</comment>
<evidence type="ECO:0000256" key="1">
    <source>
        <dbReference type="ARBA" id="ARBA00001274"/>
    </source>
</evidence>
<dbReference type="InterPro" id="IPR001721">
    <property type="entry name" value="TD_ACT-like"/>
</dbReference>
<feature type="domain" description="ACT-like" evidence="11">
    <location>
        <begin position="433"/>
        <end position="508"/>
    </location>
</feature>
<dbReference type="Gene3D" id="3.40.1020.10">
    <property type="entry name" value="Biosynthetic Threonine Deaminase, Domain 3"/>
    <property type="match status" value="1"/>
</dbReference>
<comment type="cofactor">
    <cofactor evidence="2">
        <name>pyridoxal 5'-phosphate</name>
        <dbReference type="ChEBI" id="CHEBI:597326"/>
    </cofactor>
</comment>
<dbReference type="Pfam" id="PF00291">
    <property type="entry name" value="PALP"/>
    <property type="match status" value="1"/>
</dbReference>
<evidence type="ECO:0000256" key="9">
    <source>
        <dbReference type="ARBA" id="ARBA00023239"/>
    </source>
</evidence>
<dbReference type="InterPro" id="IPR001926">
    <property type="entry name" value="TrpB-like_PALP"/>
</dbReference>
<dbReference type="Pfam" id="PF00585">
    <property type="entry name" value="Thr_dehydrat_C"/>
    <property type="match status" value="1"/>
</dbReference>
<keyword evidence="13" id="KW-1185">Reference proteome</keyword>
<dbReference type="EC" id="4.3.1.19" evidence="5"/>
<dbReference type="InterPro" id="IPR038110">
    <property type="entry name" value="TD_ACT-like_sf"/>
</dbReference>
<keyword evidence="6" id="KW-0028">Amino-acid biosynthesis</keyword>
<evidence type="ECO:0000259" key="11">
    <source>
        <dbReference type="PROSITE" id="PS51672"/>
    </source>
</evidence>
<dbReference type="RefSeq" id="WP_264485676.1">
    <property type="nucleotide sequence ID" value="NZ_JAPDDT010000001.1"/>
</dbReference>
<dbReference type="InterPro" id="IPR045865">
    <property type="entry name" value="ACT-like_dom_sf"/>
</dbReference>
<dbReference type="SUPFAM" id="SSF53686">
    <property type="entry name" value="Tryptophan synthase beta subunit-like PLP-dependent enzymes"/>
    <property type="match status" value="1"/>
</dbReference>
<protein>
    <recommendedName>
        <fullName evidence="5">threonine ammonia-lyase</fullName>
        <ecNumber evidence="5">4.3.1.19</ecNumber>
    </recommendedName>
</protein>
<dbReference type="CDD" id="cd01562">
    <property type="entry name" value="Thr-dehyd"/>
    <property type="match status" value="1"/>
</dbReference>
<dbReference type="InterPro" id="IPR050147">
    <property type="entry name" value="Ser/Thr_Dehydratase"/>
</dbReference>
<organism evidence="12 13">
    <name type="scientific">Luteolibacter arcticus</name>
    <dbReference type="NCBI Taxonomy" id="1581411"/>
    <lineage>
        <taxon>Bacteria</taxon>
        <taxon>Pseudomonadati</taxon>
        <taxon>Verrucomicrobiota</taxon>
        <taxon>Verrucomicrobiia</taxon>
        <taxon>Verrucomicrobiales</taxon>
        <taxon>Verrucomicrobiaceae</taxon>
        <taxon>Luteolibacter</taxon>
    </lineage>
</organism>
<dbReference type="Gene3D" id="3.40.50.1100">
    <property type="match status" value="2"/>
</dbReference>
<comment type="caution">
    <text evidence="12">The sequence shown here is derived from an EMBL/GenBank/DDBJ whole genome shotgun (WGS) entry which is preliminary data.</text>
</comment>
<evidence type="ECO:0000313" key="12">
    <source>
        <dbReference type="EMBL" id="MCW1921567.1"/>
    </source>
</evidence>
<comment type="catalytic activity">
    <reaction evidence="1">
        <text>L-threonine = 2-oxobutanoate + NH4(+)</text>
        <dbReference type="Rhea" id="RHEA:22108"/>
        <dbReference type="ChEBI" id="CHEBI:16763"/>
        <dbReference type="ChEBI" id="CHEBI:28938"/>
        <dbReference type="ChEBI" id="CHEBI:57926"/>
        <dbReference type="EC" id="4.3.1.19"/>
    </reaction>
</comment>
<feature type="domain" description="ACT-like" evidence="11">
    <location>
        <begin position="341"/>
        <end position="413"/>
    </location>
</feature>
<dbReference type="InterPro" id="IPR036052">
    <property type="entry name" value="TrpB-like_PALP_sf"/>
</dbReference>
<evidence type="ECO:0000256" key="5">
    <source>
        <dbReference type="ARBA" id="ARBA00012096"/>
    </source>
</evidence>
<dbReference type="SUPFAM" id="SSF55021">
    <property type="entry name" value="ACT-like"/>
    <property type="match status" value="2"/>
</dbReference>
<comment type="similarity">
    <text evidence="4">Belongs to the serine/threonine dehydratase family.</text>
</comment>
<evidence type="ECO:0000313" key="13">
    <source>
        <dbReference type="Proteomes" id="UP001320876"/>
    </source>
</evidence>
<accession>A0ABT3GD57</accession>